<sequence>MIELRPLKTTLALTAALTAALAASAAFAQMTPAPKTSPETAGTVQVAQEGQGPITSSADPLVQKRIEDKAARDEYKARKAEAKAGYKDEMKAAKGVRKAEKQEASTKRKEEILRQGGPAPTTGSGGE</sequence>
<gene>
    <name evidence="6" type="ORF">RD1301_v1_2680005</name>
    <name evidence="3" type="ORF">RUN1744_v1_830011</name>
    <name evidence="4" type="ORF">TD1301_v1_1950011</name>
    <name evidence="5" type="ORF">TF3108_v1_1580012</name>
</gene>
<evidence type="ECO:0000313" key="4">
    <source>
        <dbReference type="EMBL" id="CUV36221.1"/>
    </source>
</evidence>
<evidence type="ECO:0000256" key="1">
    <source>
        <dbReference type="SAM" id="MobiDB-lite"/>
    </source>
</evidence>
<accession>A0A0S4XGF6</accession>
<feature type="compositionally biased region" description="Basic and acidic residues" evidence="1">
    <location>
        <begin position="62"/>
        <end position="113"/>
    </location>
</feature>
<evidence type="ECO:0000313" key="6">
    <source>
        <dbReference type="EMBL" id="CUV62774.1"/>
    </source>
</evidence>
<evidence type="ECO:0000256" key="2">
    <source>
        <dbReference type="SAM" id="SignalP"/>
    </source>
</evidence>
<evidence type="ECO:0000313" key="5">
    <source>
        <dbReference type="EMBL" id="CUV42830.1"/>
    </source>
</evidence>
<protein>
    <submittedName>
        <fullName evidence="6">Uncharacterized protein</fullName>
    </submittedName>
</protein>
<dbReference type="EMBL" id="LN899822">
    <property type="protein sequence ID" value="CUV62774.1"/>
    <property type="molecule type" value="Genomic_DNA"/>
</dbReference>
<dbReference type="AlphaFoldDB" id="A0A0S4XGF6"/>
<name>A0A0S4XGF6_RALSL</name>
<feature type="region of interest" description="Disordered" evidence="1">
    <location>
        <begin position="30"/>
        <end position="127"/>
    </location>
</feature>
<feature type="signal peptide" evidence="2">
    <location>
        <begin position="1"/>
        <end position="28"/>
    </location>
</feature>
<dbReference type="EMBL" id="LN899825">
    <property type="protein sequence ID" value="CUV36221.1"/>
    <property type="molecule type" value="Genomic_DNA"/>
</dbReference>
<feature type="compositionally biased region" description="Polar residues" evidence="1">
    <location>
        <begin position="37"/>
        <end position="58"/>
    </location>
</feature>
<reference evidence="6" key="1">
    <citation type="submission" date="2015-10" db="EMBL/GenBank/DDBJ databases">
        <authorList>
            <person name="Gilbert D.G."/>
        </authorList>
    </citation>
    <scope>NUCLEOTIDE SEQUENCE</scope>
    <source>
        <strain evidence="6">Phyl III-seqv23</strain>
    </source>
</reference>
<dbReference type="EMBL" id="LN899823">
    <property type="protein sequence ID" value="CUV25062.1"/>
    <property type="molecule type" value="Genomic_DNA"/>
</dbReference>
<keyword evidence="2" id="KW-0732">Signal</keyword>
<organism evidence="6">
    <name type="scientific">Ralstonia solanacearum</name>
    <name type="common">Pseudomonas solanacearum</name>
    <dbReference type="NCBI Taxonomy" id="305"/>
    <lineage>
        <taxon>Bacteria</taxon>
        <taxon>Pseudomonadati</taxon>
        <taxon>Pseudomonadota</taxon>
        <taxon>Betaproteobacteria</taxon>
        <taxon>Burkholderiales</taxon>
        <taxon>Burkholderiaceae</taxon>
        <taxon>Ralstonia</taxon>
        <taxon>Ralstonia solanacearum species complex</taxon>
    </lineage>
</organism>
<evidence type="ECO:0000313" key="3">
    <source>
        <dbReference type="EMBL" id="CUV25062.1"/>
    </source>
</evidence>
<dbReference type="EMBL" id="LN899826">
    <property type="protein sequence ID" value="CUV42830.1"/>
    <property type="molecule type" value="Genomic_DNA"/>
</dbReference>
<feature type="chain" id="PRO_5013467672" evidence="2">
    <location>
        <begin position="29"/>
        <end position="127"/>
    </location>
</feature>
<proteinExistence type="predicted"/>